<dbReference type="Proteomes" id="UP001057134">
    <property type="component" value="Chromosome"/>
</dbReference>
<dbReference type="InterPro" id="IPR025861">
    <property type="entry name" value="CobT_VWA_dom"/>
</dbReference>
<dbReference type="PANTHER" id="PTHR41248:SF1">
    <property type="entry name" value="NORD PROTEIN"/>
    <property type="match status" value="1"/>
</dbReference>
<sequence>MRFVENEVDAFLHMQLLDLAKALSGLEELRLEFSYHSFYDDREKMIAVSQFWSYYPEETKLAGMKTDVYLRAAGSAWFTDSRAVAGYLDWSEGHLLSRLARQLLALCEEIRLTAICIRLRPGTASGFKLRSQILAKHYAAKSDGHFGRKELSDALLCAAAALLHGQAAESLLLTAQGSPQLLEPLNRWLRAVSSLRSTVEAAQLCQSVVERWMELGSMESDCRVGYYSLLRHNGTVQPLSWDYIGELKRKKKLKSGETLPLEKREEPQQKGEKLPNWHRETKKQEQTLLRFDIEQGSGTDLLSDHVREADSDDQALGIAQGASRAANRNEPELPSLEPLDRIEGGPAGGAEPYGRLNRKARPVYRQAEAPDSRALLDYAEMKRQVEPIASKLKKTIRMTMEQKRSAPRGERLSGRLGRKLVRSAWEPLPRLFYKRSQPAAEIDAVFSLLVDCSASMYDKMERAHLGIALFHESLTQLCIPHEVIGFWEDADEVTEEAAPNVFRIVTDFAGSLTDPSAGAKLLQLQAEQDNRDGYAIRIASERLLPRPEKQKVLLVFSDGEPSASDYHEEGIVDTCEAVLQARRRGVEVISVFIGSGFIKDTERETMRNIYGRHSVLVPDVSELAGQLAPILRRLLLR</sequence>
<dbReference type="Pfam" id="PF11775">
    <property type="entry name" value="CobT_C"/>
    <property type="match status" value="1"/>
</dbReference>
<gene>
    <name evidence="3" type="ORF">SK3146_00753</name>
</gene>
<dbReference type="CDD" id="cd01454">
    <property type="entry name" value="vWA_norD_type"/>
    <property type="match status" value="1"/>
</dbReference>
<dbReference type="SUPFAM" id="SSF53300">
    <property type="entry name" value="vWA-like"/>
    <property type="match status" value="1"/>
</dbReference>
<reference evidence="3" key="1">
    <citation type="submission" date="2018-02" db="EMBL/GenBank/DDBJ databases">
        <authorList>
            <person name="Kim S.-K."/>
            <person name="Jung H.-I."/>
            <person name="Lee S.-W."/>
        </authorList>
    </citation>
    <scope>NUCLEOTIDE SEQUENCE</scope>
    <source>
        <strain evidence="3">SK3146</strain>
    </source>
</reference>
<evidence type="ECO:0000313" key="3">
    <source>
        <dbReference type="EMBL" id="UQZ81597.1"/>
    </source>
</evidence>
<reference evidence="3" key="2">
    <citation type="journal article" date="2021" name="J Anim Sci Technol">
        <title>Complete genome sequence of Paenibacillus konkukensis sp. nov. SK3146 as a potential probiotic strain.</title>
        <authorList>
            <person name="Jung H.I."/>
            <person name="Park S."/>
            <person name="Niu K.M."/>
            <person name="Lee S.W."/>
            <person name="Kothari D."/>
            <person name="Yi K.J."/>
            <person name="Kim S.K."/>
        </authorList>
    </citation>
    <scope>NUCLEOTIDE SEQUENCE</scope>
    <source>
        <strain evidence="3">SK3146</strain>
    </source>
</reference>
<dbReference type="EMBL" id="CP027059">
    <property type="protein sequence ID" value="UQZ81597.1"/>
    <property type="molecule type" value="Genomic_DNA"/>
</dbReference>
<feature type="compositionally biased region" description="Basic and acidic residues" evidence="1">
    <location>
        <begin position="260"/>
        <end position="281"/>
    </location>
</feature>
<feature type="region of interest" description="Disordered" evidence="1">
    <location>
        <begin position="321"/>
        <end position="355"/>
    </location>
</feature>
<accession>A0ABY4RGX6</accession>
<name>A0ABY4RGX6_9BACL</name>
<dbReference type="PROSITE" id="PS50234">
    <property type="entry name" value="VWFA"/>
    <property type="match status" value="1"/>
</dbReference>
<dbReference type="Gene3D" id="3.40.50.410">
    <property type="entry name" value="von Willebrand factor, type A domain"/>
    <property type="match status" value="1"/>
</dbReference>
<evidence type="ECO:0000259" key="2">
    <source>
        <dbReference type="PROSITE" id="PS50234"/>
    </source>
</evidence>
<dbReference type="InterPro" id="IPR002035">
    <property type="entry name" value="VWF_A"/>
</dbReference>
<protein>
    <submittedName>
        <fullName evidence="3">Cobalamin biosynthesis protein CobT VWA domain protein</fullName>
    </submittedName>
</protein>
<dbReference type="InterPro" id="IPR051928">
    <property type="entry name" value="NorD/CobT"/>
</dbReference>
<evidence type="ECO:0000313" key="4">
    <source>
        <dbReference type="Proteomes" id="UP001057134"/>
    </source>
</evidence>
<dbReference type="RefSeq" id="WP_249863826.1">
    <property type="nucleotide sequence ID" value="NZ_CP027059.1"/>
</dbReference>
<feature type="region of interest" description="Disordered" evidence="1">
    <location>
        <begin position="254"/>
        <end position="281"/>
    </location>
</feature>
<dbReference type="PANTHER" id="PTHR41248">
    <property type="entry name" value="NORD PROTEIN"/>
    <property type="match status" value="1"/>
</dbReference>
<dbReference type="SMART" id="SM00327">
    <property type="entry name" value="VWA"/>
    <property type="match status" value="1"/>
</dbReference>
<evidence type="ECO:0000256" key="1">
    <source>
        <dbReference type="SAM" id="MobiDB-lite"/>
    </source>
</evidence>
<feature type="domain" description="VWFA" evidence="2">
    <location>
        <begin position="546"/>
        <end position="634"/>
    </location>
</feature>
<dbReference type="InterPro" id="IPR036465">
    <property type="entry name" value="vWFA_dom_sf"/>
</dbReference>
<organism evidence="3 4">
    <name type="scientific">Paenibacillus konkukensis</name>
    <dbReference type="NCBI Taxonomy" id="2020716"/>
    <lineage>
        <taxon>Bacteria</taxon>
        <taxon>Bacillati</taxon>
        <taxon>Bacillota</taxon>
        <taxon>Bacilli</taxon>
        <taxon>Bacillales</taxon>
        <taxon>Paenibacillaceae</taxon>
        <taxon>Paenibacillus</taxon>
    </lineage>
</organism>
<proteinExistence type="predicted"/>
<keyword evidence="4" id="KW-1185">Reference proteome</keyword>